<evidence type="ECO:0000256" key="6">
    <source>
        <dbReference type="ARBA" id="ARBA00022741"/>
    </source>
</evidence>
<evidence type="ECO:0000256" key="2">
    <source>
        <dbReference type="ARBA" id="ARBA00012980"/>
    </source>
</evidence>
<dbReference type="SUPFAM" id="SSF52540">
    <property type="entry name" value="P-loop containing nucleoside triphosphate hydrolases"/>
    <property type="match status" value="1"/>
</dbReference>
<keyword evidence="5 12" id="KW-0545">Nucleotide biosynthesis</keyword>
<dbReference type="OrthoDB" id="9774907at2"/>
<organism evidence="14 15">
    <name type="scientific">Endomicrobium trichonymphae</name>
    <dbReference type="NCBI Taxonomy" id="1408204"/>
    <lineage>
        <taxon>Bacteria</taxon>
        <taxon>Pseudomonadati</taxon>
        <taxon>Elusimicrobiota</taxon>
        <taxon>Endomicrobiia</taxon>
        <taxon>Endomicrobiales</taxon>
        <taxon>Endomicrobiaceae</taxon>
        <taxon>Candidatus Endomicrobiellum</taxon>
    </lineage>
</organism>
<keyword evidence="4 12" id="KW-0808">Transferase</keyword>
<dbReference type="AlphaFoldDB" id="B1GZZ8"/>
<dbReference type="EMBL" id="AP009510">
    <property type="protein sequence ID" value="BAG13830.1"/>
    <property type="molecule type" value="Genomic_DNA"/>
</dbReference>
<accession>B1GZZ8</accession>
<feature type="binding site" evidence="12">
    <location>
        <begin position="11"/>
        <end position="18"/>
    </location>
    <ligand>
        <name>ATP</name>
        <dbReference type="ChEBI" id="CHEBI:30616"/>
    </ligand>
</feature>
<evidence type="ECO:0000256" key="11">
    <source>
        <dbReference type="ARBA" id="ARBA00057735"/>
    </source>
</evidence>
<dbReference type="RefSeq" id="WP_015423357.1">
    <property type="nucleotide sequence ID" value="NC_020419.1"/>
</dbReference>
<dbReference type="FunFam" id="3.40.50.300:FF:000225">
    <property type="entry name" value="Thymidylate kinase"/>
    <property type="match status" value="1"/>
</dbReference>
<evidence type="ECO:0000256" key="7">
    <source>
        <dbReference type="ARBA" id="ARBA00022777"/>
    </source>
</evidence>
<dbReference type="GO" id="GO:0006233">
    <property type="term" value="P:dTDP biosynthetic process"/>
    <property type="evidence" value="ECO:0007669"/>
    <property type="project" value="InterPro"/>
</dbReference>
<evidence type="ECO:0000256" key="3">
    <source>
        <dbReference type="ARBA" id="ARBA00017144"/>
    </source>
</evidence>
<dbReference type="PANTHER" id="PTHR10344:SF4">
    <property type="entry name" value="UMP-CMP KINASE 2, MITOCHONDRIAL"/>
    <property type="match status" value="1"/>
</dbReference>
<dbReference type="InterPro" id="IPR027417">
    <property type="entry name" value="P-loop_NTPase"/>
</dbReference>
<name>B1GZZ8_ENDTX</name>
<evidence type="ECO:0000256" key="4">
    <source>
        <dbReference type="ARBA" id="ARBA00022679"/>
    </source>
</evidence>
<evidence type="ECO:0000256" key="8">
    <source>
        <dbReference type="ARBA" id="ARBA00022840"/>
    </source>
</evidence>
<comment type="function">
    <text evidence="11 12">Phosphorylation of dTMP to form dTDP in both de novo and salvage pathways of dTTP synthesis.</text>
</comment>
<dbReference type="KEGG" id="rsd:TGRD_343"/>
<evidence type="ECO:0000256" key="1">
    <source>
        <dbReference type="ARBA" id="ARBA00009776"/>
    </source>
</evidence>
<comment type="similarity">
    <text evidence="1 12">Belongs to the thymidylate kinase family.</text>
</comment>
<keyword evidence="7 12" id="KW-0418">Kinase</keyword>
<dbReference type="STRING" id="471821.TGRD_347"/>
<evidence type="ECO:0000256" key="12">
    <source>
        <dbReference type="HAMAP-Rule" id="MF_00165"/>
    </source>
</evidence>
<dbReference type="Gene3D" id="3.40.50.300">
    <property type="entry name" value="P-loop containing nucleotide triphosphate hydrolases"/>
    <property type="match status" value="1"/>
</dbReference>
<dbReference type="NCBIfam" id="TIGR00041">
    <property type="entry name" value="DTMP_kinase"/>
    <property type="match status" value="1"/>
</dbReference>
<evidence type="ECO:0000313" key="14">
    <source>
        <dbReference type="EMBL" id="BAG13830.1"/>
    </source>
</evidence>
<dbReference type="InterPro" id="IPR039430">
    <property type="entry name" value="Thymidylate_kin-like_dom"/>
</dbReference>
<comment type="catalytic activity">
    <reaction evidence="10 12">
        <text>dTMP + ATP = dTDP + ADP</text>
        <dbReference type="Rhea" id="RHEA:13517"/>
        <dbReference type="ChEBI" id="CHEBI:30616"/>
        <dbReference type="ChEBI" id="CHEBI:58369"/>
        <dbReference type="ChEBI" id="CHEBI:63528"/>
        <dbReference type="ChEBI" id="CHEBI:456216"/>
        <dbReference type="EC" id="2.7.4.9"/>
    </reaction>
</comment>
<dbReference type="KEGG" id="eti:RSTT_320"/>
<keyword evidence="8 12" id="KW-0067">ATP-binding</keyword>
<keyword evidence="6 12" id="KW-0547">Nucleotide-binding</keyword>
<accession>A0A1C9ZS18</accession>
<dbReference type="GO" id="GO:0005524">
    <property type="term" value="F:ATP binding"/>
    <property type="evidence" value="ECO:0007669"/>
    <property type="project" value="UniProtKB-UniRule"/>
</dbReference>
<dbReference type="GO" id="GO:0006227">
    <property type="term" value="P:dUDP biosynthetic process"/>
    <property type="evidence" value="ECO:0007669"/>
    <property type="project" value="TreeGrafter"/>
</dbReference>
<sequence>MKKNLFITFEGGEGSGKTTHSLLLKKYLEKRGYEVLLTREPGGTILAEAVRRILLNPDSNIVPLSELFLYEAARAQHVEEFVFPALNAGKAVICDRFTDATVAYQGYGRKLNLQLIDSLNSTTSFGLTPVLTIYLDILPSEGLSRAKRAKKLNRKIYSDKIERESLQFHESVREGYLSQAEKYPERIKVVKTQETVEKTEVCIREIIDLVL</sequence>
<dbReference type="GO" id="GO:0004798">
    <property type="term" value="F:dTMP kinase activity"/>
    <property type="evidence" value="ECO:0007669"/>
    <property type="project" value="UniProtKB-UniRule"/>
</dbReference>
<evidence type="ECO:0000313" key="15">
    <source>
        <dbReference type="Proteomes" id="UP000001691"/>
    </source>
</evidence>
<evidence type="ECO:0000256" key="10">
    <source>
        <dbReference type="ARBA" id="ARBA00048743"/>
    </source>
</evidence>
<protein>
    <recommendedName>
        <fullName evidence="3 12">Thymidylate kinase</fullName>
        <ecNumber evidence="2 12">2.7.4.9</ecNumber>
    </recommendedName>
    <alternativeName>
        <fullName evidence="9 12">dTMP kinase</fullName>
    </alternativeName>
</protein>
<dbReference type="Pfam" id="PF02223">
    <property type="entry name" value="Thymidylate_kin"/>
    <property type="match status" value="1"/>
</dbReference>
<dbReference type="EC" id="2.7.4.9" evidence="2 12"/>
<dbReference type="HOGENOM" id="CLU_049131_0_2_0"/>
<evidence type="ECO:0000256" key="5">
    <source>
        <dbReference type="ARBA" id="ARBA00022727"/>
    </source>
</evidence>
<evidence type="ECO:0000259" key="13">
    <source>
        <dbReference type="Pfam" id="PF02223"/>
    </source>
</evidence>
<dbReference type="PATRIC" id="fig|471821.5.peg.567"/>
<reference evidence="15" key="1">
    <citation type="journal article" date="2008" name="Proc. Natl. Acad. Sci. U.S.A.">
        <title>Complete genome of the uncultured termite group 1 bacteria in a single host protist cell.</title>
        <authorList>
            <person name="Hongoh Y."/>
            <person name="Sharma V.K."/>
            <person name="Prakash T."/>
            <person name="Noda S."/>
            <person name="Taylor T.D."/>
            <person name="Kudo T."/>
            <person name="Sakaki Y."/>
            <person name="Toyoda A."/>
            <person name="Hattori M."/>
            <person name="Ohkuma M."/>
        </authorList>
    </citation>
    <scope>NUCLEOTIDE SEQUENCE [LARGE SCALE GENOMIC DNA]</scope>
    <source>
        <strain evidence="15">Rs-D17 genomovar Ri2008</strain>
    </source>
</reference>
<proteinExistence type="inferred from homology"/>
<dbReference type="CDD" id="cd01672">
    <property type="entry name" value="TMPK"/>
    <property type="match status" value="1"/>
</dbReference>
<dbReference type="GO" id="GO:0006235">
    <property type="term" value="P:dTTP biosynthetic process"/>
    <property type="evidence" value="ECO:0007669"/>
    <property type="project" value="UniProtKB-UniRule"/>
</dbReference>
<evidence type="ECO:0000256" key="9">
    <source>
        <dbReference type="ARBA" id="ARBA00029962"/>
    </source>
</evidence>
<gene>
    <name evidence="12" type="primary">tmk</name>
    <name evidence="14" type="ordered locus">TGRD_343</name>
</gene>
<dbReference type="PANTHER" id="PTHR10344">
    <property type="entry name" value="THYMIDYLATE KINASE"/>
    <property type="match status" value="1"/>
</dbReference>
<dbReference type="InterPro" id="IPR018094">
    <property type="entry name" value="Thymidylate_kinase"/>
</dbReference>
<dbReference type="GO" id="GO:0005829">
    <property type="term" value="C:cytosol"/>
    <property type="evidence" value="ECO:0007669"/>
    <property type="project" value="TreeGrafter"/>
</dbReference>
<keyword evidence="15" id="KW-1185">Reference proteome</keyword>
<dbReference type="Proteomes" id="UP000001691">
    <property type="component" value="Chromosome"/>
</dbReference>
<feature type="domain" description="Thymidylate kinase-like" evidence="13">
    <location>
        <begin position="9"/>
        <end position="199"/>
    </location>
</feature>
<dbReference type="HAMAP" id="MF_00165">
    <property type="entry name" value="Thymidylate_kinase"/>
    <property type="match status" value="1"/>
</dbReference>